<dbReference type="EMBL" id="FNMY01000002">
    <property type="protein sequence ID" value="SDW71893.1"/>
    <property type="molecule type" value="Genomic_DNA"/>
</dbReference>
<dbReference type="GO" id="GO:0004062">
    <property type="term" value="F:aryl sulfotransferase activity"/>
    <property type="evidence" value="ECO:0007669"/>
    <property type="project" value="InterPro"/>
</dbReference>
<dbReference type="SUPFAM" id="SSF50998">
    <property type="entry name" value="Quinoprotein alcohol dehydrogenase-like"/>
    <property type="match status" value="1"/>
</dbReference>
<evidence type="ECO:0000256" key="1">
    <source>
        <dbReference type="SAM" id="SignalP"/>
    </source>
</evidence>
<name>A0A1H2VU53_9FLAO</name>
<evidence type="ECO:0000259" key="2">
    <source>
        <dbReference type="Pfam" id="PF18998"/>
    </source>
</evidence>
<dbReference type="PANTHER" id="PTHR35340:SF5">
    <property type="entry name" value="ASST-DOMAIN-CONTAINING PROTEIN"/>
    <property type="match status" value="1"/>
</dbReference>
<dbReference type="AlphaFoldDB" id="A0A1H2VU53"/>
<proteinExistence type="predicted"/>
<dbReference type="STRING" id="1073328.SAMN05216294_0065"/>
<keyword evidence="3" id="KW-0808">Transferase</keyword>
<dbReference type="RefSeq" id="WP_175443691.1">
    <property type="nucleotide sequence ID" value="NZ_FNKI01000001.1"/>
</dbReference>
<keyword evidence="4" id="KW-1185">Reference proteome</keyword>
<keyword evidence="1" id="KW-0732">Signal</keyword>
<dbReference type="InterPro" id="IPR053143">
    <property type="entry name" value="Arylsulfate_ST"/>
</dbReference>
<dbReference type="InterPro" id="IPR010262">
    <property type="entry name" value="Arylsulfotransferase_bact"/>
</dbReference>
<sequence>MRKYPIFILVLISFIFACSCNNDDAQNNIYYTVTINTDEGGTVNLTSGEYLSGTTLEVTASPLEGYSFDGWDGDIVDTNPTISFEVSGAISINANFSETVTISENVVVLNEDLIDDSGYIFAIENGQNTCYLLDHFGNKVFTWEFDDVLGQDIEITTDGTVLGLFKASNPEITFGGQAGLIREIDKDGTILWEYELSTTNEITHHDLTKLPNGNVLALVWERIPNADAVAVGLNKSTDIFTEKLIEIDPSTDTIVWEWRSWEHIVQDFDENLDSFGDPSVEKNKINIRHANSIEHQFAEIGDIMHSNGLDYLPEQDIIVLSINFYSEVWFIDHSTTTAEAKTETGGQFNRGGDLLYRFGNQKVFGDLNASSIFDYNHHPTFVNTNGELSLLIFNNNEIAGQSSAMEFRLPTINGSTTIGGDPELLFEFTDANLFNPRISGADRLPNGNTLICEGDYGFWEVTPAGEVVWKYDGNGIPFWRGIFYSKDSDEILSLGI</sequence>
<dbReference type="Proteomes" id="UP000199592">
    <property type="component" value="Unassembled WGS sequence"/>
</dbReference>
<dbReference type="InterPro" id="IPR011047">
    <property type="entry name" value="Quinoprotein_ADH-like_sf"/>
</dbReference>
<evidence type="ECO:0000313" key="3">
    <source>
        <dbReference type="EMBL" id="SDW71893.1"/>
    </source>
</evidence>
<dbReference type="PROSITE" id="PS51257">
    <property type="entry name" value="PROKAR_LIPOPROTEIN"/>
    <property type="match status" value="1"/>
</dbReference>
<feature type="domain" description="Bacterial repeat" evidence="2">
    <location>
        <begin position="31"/>
        <end position="98"/>
    </location>
</feature>
<feature type="chain" id="PRO_5011644670" evidence="1">
    <location>
        <begin position="20"/>
        <end position="496"/>
    </location>
</feature>
<dbReference type="Pfam" id="PF05935">
    <property type="entry name" value="Arylsulfotrans"/>
    <property type="match status" value="1"/>
</dbReference>
<reference evidence="4" key="1">
    <citation type="submission" date="2016-10" db="EMBL/GenBank/DDBJ databases">
        <authorList>
            <person name="Varghese N."/>
            <person name="Submissions S."/>
        </authorList>
    </citation>
    <scope>NUCLEOTIDE SEQUENCE [LARGE SCALE GENOMIC DNA]</scope>
    <source>
        <strain evidence="4">DSM 25030</strain>
    </source>
</reference>
<dbReference type="Pfam" id="PF18998">
    <property type="entry name" value="Flg_new_2"/>
    <property type="match status" value="1"/>
</dbReference>
<protein>
    <submittedName>
        <fullName evidence="3">Arylsulfotransferase (ASST)</fullName>
    </submittedName>
</protein>
<dbReference type="PANTHER" id="PTHR35340">
    <property type="entry name" value="PQQ ENZYME REPEAT PROTEIN-RELATED"/>
    <property type="match status" value="1"/>
</dbReference>
<accession>A0A1H2VU53</accession>
<organism evidence="3 4">
    <name type="scientific">Flagellimonas zhangzhouensis</name>
    <dbReference type="NCBI Taxonomy" id="1073328"/>
    <lineage>
        <taxon>Bacteria</taxon>
        <taxon>Pseudomonadati</taxon>
        <taxon>Bacteroidota</taxon>
        <taxon>Flavobacteriia</taxon>
        <taxon>Flavobacteriales</taxon>
        <taxon>Flavobacteriaceae</taxon>
        <taxon>Flagellimonas</taxon>
    </lineage>
</organism>
<gene>
    <name evidence="3" type="ORF">SAMN04487892_2227</name>
</gene>
<evidence type="ECO:0000313" key="4">
    <source>
        <dbReference type="Proteomes" id="UP000199592"/>
    </source>
</evidence>
<feature type="signal peptide" evidence="1">
    <location>
        <begin position="1"/>
        <end position="19"/>
    </location>
</feature>
<dbReference type="InterPro" id="IPR044060">
    <property type="entry name" value="Bacterial_rp_domain"/>
</dbReference>